<keyword evidence="11" id="KW-0408">Iron</keyword>
<dbReference type="Gene3D" id="3.90.1170.50">
    <property type="entry name" value="Aldehyde oxidase/xanthine dehydrogenase, a/b hammerhead"/>
    <property type="match status" value="2"/>
</dbReference>
<evidence type="ECO:0000256" key="9">
    <source>
        <dbReference type="ARBA" id="ARBA00022827"/>
    </source>
</evidence>
<evidence type="ECO:0000256" key="1">
    <source>
        <dbReference type="ARBA" id="ARBA00001924"/>
    </source>
</evidence>
<dbReference type="Pfam" id="PF00941">
    <property type="entry name" value="FAD_binding_5"/>
    <property type="match status" value="2"/>
</dbReference>
<dbReference type="InterPro" id="IPR002346">
    <property type="entry name" value="Mopterin_DH_FAD-bd"/>
</dbReference>
<dbReference type="InterPro" id="IPR005107">
    <property type="entry name" value="CO_DH_flav_C"/>
</dbReference>
<dbReference type="SMART" id="SM01008">
    <property type="entry name" value="Ald_Xan_dh_C"/>
    <property type="match status" value="2"/>
</dbReference>
<dbReference type="SUPFAM" id="SSF55447">
    <property type="entry name" value="CO dehydrogenase flavoprotein C-terminal domain-like"/>
    <property type="match status" value="2"/>
</dbReference>
<evidence type="ECO:0000259" key="17">
    <source>
        <dbReference type="PROSITE" id="PS51387"/>
    </source>
</evidence>
<evidence type="ECO:0000256" key="14">
    <source>
        <dbReference type="ARBA" id="ARBA00023140"/>
    </source>
</evidence>
<dbReference type="SUPFAM" id="SSF56003">
    <property type="entry name" value="Molybdenum cofactor-binding domain"/>
    <property type="match status" value="2"/>
</dbReference>
<evidence type="ECO:0000313" key="19">
    <source>
        <dbReference type="Proteomes" id="UP000094527"/>
    </source>
</evidence>
<evidence type="ECO:0000256" key="13">
    <source>
        <dbReference type="ARBA" id="ARBA00023027"/>
    </source>
</evidence>
<protein>
    <submittedName>
        <fullName evidence="18">Abscisic-aldehyde oxidase</fullName>
    </submittedName>
</protein>
<dbReference type="Gene3D" id="3.30.390.50">
    <property type="entry name" value="CO dehydrogenase flavoprotein, C-terminal domain"/>
    <property type="match status" value="2"/>
</dbReference>
<dbReference type="Gene3D" id="3.30.43.10">
    <property type="entry name" value="Uridine Diphospho-n-acetylenolpyruvylglucosamine Reductase, domain 2"/>
    <property type="match status" value="2"/>
</dbReference>
<name>A0A1D2MH48_ORCCI</name>
<evidence type="ECO:0000256" key="2">
    <source>
        <dbReference type="ARBA" id="ARBA00001974"/>
    </source>
</evidence>
<dbReference type="Gene3D" id="3.10.20.30">
    <property type="match status" value="2"/>
</dbReference>
<evidence type="ECO:0000259" key="16">
    <source>
        <dbReference type="PROSITE" id="PS51085"/>
    </source>
</evidence>
<dbReference type="Pfam" id="PF01315">
    <property type="entry name" value="Ald_Xan_dh_C"/>
    <property type="match status" value="2"/>
</dbReference>
<dbReference type="GO" id="GO:0005777">
    <property type="term" value="C:peroxisome"/>
    <property type="evidence" value="ECO:0007669"/>
    <property type="project" value="UniProtKB-SubCell"/>
</dbReference>
<keyword evidence="5" id="KW-0500">Molybdenum</keyword>
<dbReference type="InterPro" id="IPR036010">
    <property type="entry name" value="2Fe-2S_ferredoxin-like_sf"/>
</dbReference>
<dbReference type="OrthoDB" id="8300278at2759"/>
<comment type="cofactor">
    <cofactor evidence="2">
        <name>FAD</name>
        <dbReference type="ChEBI" id="CHEBI:57692"/>
    </cofactor>
</comment>
<comment type="caution">
    <text evidence="18">The sequence shown here is derived from an EMBL/GenBank/DDBJ whole genome shotgun (WGS) entry which is preliminary data.</text>
</comment>
<dbReference type="InterPro" id="IPR046867">
    <property type="entry name" value="AldOxase/xan_DH_MoCoBD2"/>
</dbReference>
<dbReference type="GO" id="GO:0016491">
    <property type="term" value="F:oxidoreductase activity"/>
    <property type="evidence" value="ECO:0007669"/>
    <property type="project" value="UniProtKB-KW"/>
</dbReference>
<dbReference type="InterPro" id="IPR016208">
    <property type="entry name" value="Ald_Oxase/xanthine_DH-like"/>
</dbReference>
<dbReference type="InterPro" id="IPR036683">
    <property type="entry name" value="CO_DH_flav_C_dom_sf"/>
</dbReference>
<evidence type="ECO:0000256" key="5">
    <source>
        <dbReference type="ARBA" id="ARBA00022505"/>
    </source>
</evidence>
<dbReference type="OMA" id="LETNMEW"/>
<dbReference type="InterPro" id="IPR008274">
    <property type="entry name" value="AldOxase/xan_DH_MoCoBD1"/>
</dbReference>
<gene>
    <name evidence="18" type="ORF">Ocin01_14354</name>
</gene>
<evidence type="ECO:0000313" key="18">
    <source>
        <dbReference type="EMBL" id="ODM92327.1"/>
    </source>
</evidence>
<dbReference type="Proteomes" id="UP000094527">
    <property type="component" value="Unassembled WGS sequence"/>
</dbReference>
<dbReference type="Gene3D" id="3.30.365.10">
    <property type="entry name" value="Aldehyde oxidase/xanthine dehydrogenase, molybdopterin binding domain"/>
    <property type="match status" value="7"/>
</dbReference>
<proteinExistence type="inferred from homology"/>
<dbReference type="PANTHER" id="PTHR11908:SF132">
    <property type="entry name" value="ALDEHYDE OXIDASE 1-RELATED"/>
    <property type="match status" value="1"/>
</dbReference>
<dbReference type="Pfam" id="PF02738">
    <property type="entry name" value="MoCoBD_1"/>
    <property type="match status" value="2"/>
</dbReference>
<dbReference type="PROSITE" id="PS51085">
    <property type="entry name" value="2FE2S_FER_2"/>
    <property type="match status" value="2"/>
</dbReference>
<evidence type="ECO:0000256" key="4">
    <source>
        <dbReference type="ARBA" id="ARBA00006849"/>
    </source>
</evidence>
<keyword evidence="19" id="KW-1185">Reference proteome</keyword>
<feature type="domain" description="FAD-binding PCMH-type" evidence="17">
    <location>
        <begin position="170"/>
        <end position="353"/>
    </location>
</feature>
<evidence type="ECO:0000256" key="3">
    <source>
        <dbReference type="ARBA" id="ARBA00004275"/>
    </source>
</evidence>
<dbReference type="InterPro" id="IPR000674">
    <property type="entry name" value="Ald_Oxase/Xan_DH_a/b"/>
</dbReference>
<evidence type="ECO:0000256" key="8">
    <source>
        <dbReference type="ARBA" id="ARBA00022723"/>
    </source>
</evidence>
<keyword evidence="13" id="KW-0520">NAD</keyword>
<keyword evidence="10" id="KW-0560">Oxidoreductase</keyword>
<dbReference type="FunFam" id="3.10.20.30:FF:000012">
    <property type="entry name" value="Xanthine dehydrogenase/oxidase"/>
    <property type="match status" value="2"/>
</dbReference>
<dbReference type="InterPro" id="IPR036856">
    <property type="entry name" value="Ald_Oxase/Xan_DH_a/b_sf"/>
</dbReference>
<comment type="subcellular location">
    <subcellularLocation>
        <location evidence="3">Peroxisome</location>
    </subcellularLocation>
</comment>
<dbReference type="PANTHER" id="PTHR11908">
    <property type="entry name" value="XANTHINE DEHYDROGENASE"/>
    <property type="match status" value="1"/>
</dbReference>
<dbReference type="GO" id="GO:0071949">
    <property type="term" value="F:FAD binding"/>
    <property type="evidence" value="ECO:0007669"/>
    <property type="project" value="InterPro"/>
</dbReference>
<keyword evidence="9" id="KW-0274">FAD</keyword>
<dbReference type="STRING" id="48709.A0A1D2MH48"/>
<dbReference type="GO" id="GO:0051537">
    <property type="term" value="F:2 iron, 2 sulfur cluster binding"/>
    <property type="evidence" value="ECO:0007669"/>
    <property type="project" value="UniProtKB-KW"/>
</dbReference>
<dbReference type="Gene3D" id="3.30.465.10">
    <property type="match status" value="2"/>
</dbReference>
<dbReference type="Pfam" id="PF00111">
    <property type="entry name" value="Fer2"/>
    <property type="match status" value="2"/>
</dbReference>
<keyword evidence="7" id="KW-0001">2Fe-2S</keyword>
<keyword evidence="8" id="KW-0479">Metal-binding</keyword>
<dbReference type="PROSITE" id="PS51387">
    <property type="entry name" value="FAD_PCMH"/>
    <property type="match status" value="2"/>
</dbReference>
<keyword evidence="12" id="KW-0411">Iron-sulfur</keyword>
<reference evidence="18 19" key="1">
    <citation type="journal article" date="2016" name="Genome Biol. Evol.">
        <title>Gene Family Evolution Reflects Adaptation to Soil Environmental Stressors in the Genome of the Collembolan Orchesella cincta.</title>
        <authorList>
            <person name="Faddeeva-Vakhrusheva A."/>
            <person name="Derks M.F."/>
            <person name="Anvar S.Y."/>
            <person name="Agamennone V."/>
            <person name="Suring W."/>
            <person name="Smit S."/>
            <person name="van Straalen N.M."/>
            <person name="Roelofs D."/>
        </authorList>
    </citation>
    <scope>NUCLEOTIDE SEQUENCE [LARGE SCALE GENOMIC DNA]</scope>
    <source>
        <tissue evidence="18">Mixed pool</tissue>
    </source>
</reference>
<accession>A0A1D2MH48</accession>
<dbReference type="EMBL" id="LJIJ01001267">
    <property type="protein sequence ID" value="ODM92327.1"/>
    <property type="molecule type" value="Genomic_DNA"/>
</dbReference>
<dbReference type="InterPro" id="IPR006058">
    <property type="entry name" value="2Fe2S_fd_BS"/>
</dbReference>
<dbReference type="Pfam" id="PF20256">
    <property type="entry name" value="MoCoBD_2"/>
    <property type="match status" value="2"/>
</dbReference>
<dbReference type="FunFam" id="3.30.365.10:FF:000001">
    <property type="entry name" value="Xanthine dehydrogenase oxidase"/>
    <property type="match status" value="1"/>
</dbReference>
<dbReference type="CDD" id="cd00207">
    <property type="entry name" value="fer2"/>
    <property type="match status" value="2"/>
</dbReference>
<dbReference type="SUPFAM" id="SSF54292">
    <property type="entry name" value="2Fe-2S ferredoxin-like"/>
    <property type="match status" value="2"/>
</dbReference>
<dbReference type="InterPro" id="IPR012675">
    <property type="entry name" value="Beta-grasp_dom_sf"/>
</dbReference>
<dbReference type="InterPro" id="IPR016169">
    <property type="entry name" value="FAD-bd_PCMH_sub2"/>
</dbReference>
<comment type="cofactor">
    <cofactor evidence="1">
        <name>Mo-molybdopterin</name>
        <dbReference type="ChEBI" id="CHEBI:71302"/>
    </cofactor>
</comment>
<keyword evidence="14" id="KW-0576">Peroxisome</keyword>
<evidence type="ECO:0000256" key="10">
    <source>
        <dbReference type="ARBA" id="ARBA00023002"/>
    </source>
</evidence>
<dbReference type="SUPFAM" id="SSF54665">
    <property type="entry name" value="CO dehydrogenase molybdoprotein N-domain-like"/>
    <property type="match status" value="2"/>
</dbReference>
<dbReference type="GO" id="GO:0005506">
    <property type="term" value="F:iron ion binding"/>
    <property type="evidence" value="ECO:0007669"/>
    <property type="project" value="InterPro"/>
</dbReference>
<dbReference type="InterPro" id="IPR016166">
    <property type="entry name" value="FAD-bd_PCMH"/>
</dbReference>
<dbReference type="InterPro" id="IPR001041">
    <property type="entry name" value="2Fe-2S_ferredoxin-type"/>
</dbReference>
<dbReference type="InterPro" id="IPR016167">
    <property type="entry name" value="FAD-bd_PCMH_sub1"/>
</dbReference>
<sequence length="1952" mass="213814">MGAEQSSISGAEIRQNNVSFSINGKDYNVKTENEPDVGPTTLLVDYIRDKAGLKGTKYVCREGGCGACVVMVKSRDPNTESDMIRAVNSCLLPVFACDGMEISTVESLGNRKVGYHDIQKQIVKFSGTQNCSKCPCASKGEVPKCMQPVTTDDENESFEKCCSSSPVYLKLGTGEEWVKPTTLATLYEALNRFTTSGMKYRLVAGNTGTGVFKNDGPYQAYIDINNVSELKQSMVQTTGVTLGANLTISTAIELLQKASELDGYSYTAGMVKHLKRVANVPVRNAGTLAGNLMMKHAHREFPSDIFLLLETVAAKLRIGSSPTLTRDYSPLEFRSLDMNGKVIISIHLPAYKGNEYFFRSFKVHANGTEMYFLGKFLNATTLTGAMESLLREVIPNYELPDATPEYRKGLTQSLLYKVILGIYAESATALNRSGATDIERSLHYGKQTYDSDQSQWPLYQPIPKLEAYAQASGEAEYVNDIHPQQGELFGAFVLSTVGNASLKNVDPAEAMLIPGVVAVIQAKDIPGLNNYAIFYPEKEEILASEKIKYCGQPVALVVAENRQAAFDAAKKLQATSVTYDNVQPPILDIHDSITLAEQAGKAEELVLQICKSPEEARLNDVAQTIKGEFRIGGQAHFHMETQIAICIPKEDGMDVFSATQFVDSVQAVIAAALGTTNNSINVSVRRLGGAYGGKISKSTQIAAACAVAAHVTNRPVRVALDLESNMRMMGKRLPYLTKYEAGIDTDGKIQSLKAQIFCDPGYVANEATSLFAMVCAQSCYRAAGWQVIPGKALTNTPPNTYCRAPGSTQGIAIIETIMEHVAWKLKMDPLEVRIANFIQPGDPLIAVPGAKFEGENPLPKIIEDLKASADYDDRKKFVDTFNQVAQVVAHTLKLPLDKVKVKPSNNLISPNAGVTGGACTSELVAHSALKACEALLEKMAPVKAEMPDEPWEKIVHACYMKGIQLTAHYQDKPGAVRPYDVWGVTLIEVLVDILTGEYKVDIGQIEGAFVMGLGLWTTEKLVYDKNTGELLTNGTWSPVTPELTRLQFSRGSNIRQNNVTFFINGKEYNVKSENEPDIGPTTLLVDYIRDKAGLKGTKYMCREGGCGACVVMVKSRDPSTGSDMIRAVNSCLLPVFACDGLDISTIESLGNRKVGYHDIQKQIVKFSGTQDCSKCPCISKGDEPKYSHPTTQLQGNLSLETCCSSTPVYIKLKNGEEWLKPTTLESLYDALGRFSSSGMKYRLVAGNTGTGVFKKDGPYQAYIDINNIPELKQSRVDPSGVSFGANLTISMAIEVLQKASKLDGYSYTDDMAKHMKRVANTPVRNAGTVAGNLMLKHAHREFPSDIFLLLETVAAKLRVGLSPSLTKDYSPVEFRGLDMNGKVLLSIHLPPYKGNEYFFRSFKVHATATEMFFIGKSINASTLAGAMDSLQKEVVPDYKSPDAAPEYRRGLTQSLLYKMVPGVTGFVQAKDIPGVNNYGIYYPEKEEIFVSQQVKYAGQPVGLIIAENREAAFEAVKKVVVMYDQIKPPVLDIKESIALAEEDGRAEDINVSVRRLGGGYGGKISKAAHVAAACAVAAQYTNRPVRLALDLESNMKMIGKRAPYLSRYEVGIDNDGRIQSLKAKIFCDPGYTGNEATSLFAMVCAQSCYRAVGWEVVPGKSLTNTPPNTYCRAPGSTQGIATIETIMEHVAWAVKKDPLEVRMLNLIQPGDPLIAVPGAKFEEENRIPKMVEELKASADYDARKKFAETFNQTALKACEKLLEKMAPVREEMKDQPWEKIVHACHMKGLQLTAQHQDMPGDVKPYDIWGLTLIEVLVDILTGEFKVDIGQIEGAFTMGLGLWTTEKLVYDKSTGQLLTSGTWEYKVPLHMDIPEDFRVTMLKNAPNPLGVLASKATGEPPLLMSCSVMYAIRNAIQAARNDAGNTEWFQMDGPVTPEDIFRMALASREKFDL</sequence>
<comment type="similarity">
    <text evidence="4">Belongs to the xanthine dehydrogenase family.</text>
</comment>
<evidence type="ECO:0000256" key="7">
    <source>
        <dbReference type="ARBA" id="ARBA00022714"/>
    </source>
</evidence>
<evidence type="ECO:0000256" key="6">
    <source>
        <dbReference type="ARBA" id="ARBA00022630"/>
    </source>
</evidence>
<dbReference type="InterPro" id="IPR037165">
    <property type="entry name" value="AldOxase/xan_DH_Mopterin-bd_sf"/>
</dbReference>
<dbReference type="InterPro" id="IPR036318">
    <property type="entry name" value="FAD-bd_PCMH-like_sf"/>
</dbReference>
<dbReference type="Pfam" id="PF03450">
    <property type="entry name" value="CO_deh_flav_C"/>
    <property type="match status" value="1"/>
</dbReference>
<dbReference type="SUPFAM" id="SSF56176">
    <property type="entry name" value="FAD-binding/transporter-associated domain-like"/>
    <property type="match status" value="2"/>
</dbReference>
<dbReference type="PROSITE" id="PS00197">
    <property type="entry name" value="2FE2S_FER_1"/>
    <property type="match status" value="2"/>
</dbReference>
<organism evidence="18 19">
    <name type="scientific">Orchesella cincta</name>
    <name type="common">Springtail</name>
    <name type="synonym">Podura cincta</name>
    <dbReference type="NCBI Taxonomy" id="48709"/>
    <lineage>
        <taxon>Eukaryota</taxon>
        <taxon>Metazoa</taxon>
        <taxon>Ecdysozoa</taxon>
        <taxon>Arthropoda</taxon>
        <taxon>Hexapoda</taxon>
        <taxon>Collembola</taxon>
        <taxon>Entomobryomorpha</taxon>
        <taxon>Entomobryoidea</taxon>
        <taxon>Orchesellidae</taxon>
        <taxon>Orchesellinae</taxon>
        <taxon>Orchesella</taxon>
    </lineage>
</organism>
<evidence type="ECO:0000256" key="15">
    <source>
        <dbReference type="ARBA" id="ARBA00034078"/>
    </source>
</evidence>
<dbReference type="FunFam" id="3.30.465.10:FF:000013">
    <property type="entry name" value="Aldehyde oxidase"/>
    <property type="match status" value="1"/>
</dbReference>
<evidence type="ECO:0000256" key="11">
    <source>
        <dbReference type="ARBA" id="ARBA00023004"/>
    </source>
</evidence>
<feature type="domain" description="2Fe-2S ferredoxin-type" evidence="16">
    <location>
        <begin position="1057"/>
        <end position="1149"/>
    </location>
</feature>
<evidence type="ECO:0000256" key="12">
    <source>
        <dbReference type="ARBA" id="ARBA00023014"/>
    </source>
</evidence>
<feature type="domain" description="2Fe-2S ferredoxin-type" evidence="16">
    <location>
        <begin position="16"/>
        <end position="108"/>
    </location>
</feature>
<keyword evidence="6" id="KW-0285">Flavoprotein</keyword>
<comment type="cofactor">
    <cofactor evidence="15">
        <name>[2Fe-2S] cluster</name>
        <dbReference type="ChEBI" id="CHEBI:190135"/>
    </cofactor>
</comment>
<feature type="domain" description="FAD-binding PCMH-type" evidence="17">
    <location>
        <begin position="1211"/>
        <end position="1394"/>
    </location>
</feature>